<protein>
    <submittedName>
        <fullName evidence="1">Uncharacterized protein</fullName>
    </submittedName>
</protein>
<evidence type="ECO:0000313" key="1">
    <source>
        <dbReference type="EMBL" id="OEY89443.1"/>
    </source>
</evidence>
<gene>
    <name evidence="1" type="ORF">BIY41_02325</name>
</gene>
<reference evidence="1 2" key="1">
    <citation type="submission" date="2016-09" db="EMBL/GenBank/DDBJ databases">
        <authorList>
            <person name="Wen S.-F."/>
            <person name="Lo A.-C."/>
            <person name="Lin C.-J."/>
            <person name="Tseng T.-T."/>
        </authorList>
    </citation>
    <scope>NUCLEOTIDE SEQUENCE [LARGE SCALE GENOMIC DNA]</scope>
    <source>
        <strain evidence="1 2">12609</strain>
    </source>
</reference>
<name>A0AAX0HY27_XANCG</name>
<accession>A0AAX0HY27</accession>
<proteinExistence type="predicted"/>
<dbReference type="EMBL" id="MKCQ01000012">
    <property type="protein sequence ID" value="OEY89443.1"/>
    <property type="molecule type" value="Genomic_DNA"/>
</dbReference>
<evidence type="ECO:0000313" key="2">
    <source>
        <dbReference type="Proteomes" id="UP000175852"/>
    </source>
</evidence>
<organism evidence="1 2">
    <name type="scientific">Xanthomonas campestris pv. glycines</name>
    <dbReference type="NCBI Taxonomy" id="473421"/>
    <lineage>
        <taxon>Bacteria</taxon>
        <taxon>Pseudomonadati</taxon>
        <taxon>Pseudomonadota</taxon>
        <taxon>Gammaproteobacteria</taxon>
        <taxon>Lysobacterales</taxon>
        <taxon>Lysobacteraceae</taxon>
        <taxon>Xanthomonas</taxon>
    </lineage>
</organism>
<dbReference type="Proteomes" id="UP000175852">
    <property type="component" value="Unassembled WGS sequence"/>
</dbReference>
<comment type="caution">
    <text evidence="1">The sequence shown here is derived from an EMBL/GenBank/DDBJ whole genome shotgun (WGS) entry which is preliminary data.</text>
</comment>
<sequence>MRAKSAGTASRQDQLQHVGALVPRSQVFVTIARVASCSVQLIASVLRAPSLAHIFSLGVATPQRAQPLSRMGAMHLGATCVSAAPRGLVRGYA</sequence>
<dbReference type="AlphaFoldDB" id="A0AAX0HY27"/>